<sequence length="114" mass="12907">MPNAEPSNTPPPAYTPDIPPATTARARAFLHKLVPLVNQLQRREREFEKQVTKHGSNFIGSAVVNKWRKDTSEAILALIEAGTAPFQNIQLTEGRKNSNLTFNRFNGHWIWFPV</sequence>
<organism evidence="2 3">
    <name type="scientific">Gymnopus androsaceus JB14</name>
    <dbReference type="NCBI Taxonomy" id="1447944"/>
    <lineage>
        <taxon>Eukaryota</taxon>
        <taxon>Fungi</taxon>
        <taxon>Dikarya</taxon>
        <taxon>Basidiomycota</taxon>
        <taxon>Agaricomycotina</taxon>
        <taxon>Agaricomycetes</taxon>
        <taxon>Agaricomycetidae</taxon>
        <taxon>Agaricales</taxon>
        <taxon>Marasmiineae</taxon>
        <taxon>Omphalotaceae</taxon>
        <taxon>Gymnopus</taxon>
    </lineage>
</organism>
<accession>A0A6A4HGU1</accession>
<reference evidence="2" key="1">
    <citation type="journal article" date="2019" name="Environ. Microbiol.">
        <title>Fungal ecological strategies reflected in gene transcription - a case study of two litter decomposers.</title>
        <authorList>
            <person name="Barbi F."/>
            <person name="Kohler A."/>
            <person name="Barry K."/>
            <person name="Baskaran P."/>
            <person name="Daum C."/>
            <person name="Fauchery L."/>
            <person name="Ihrmark K."/>
            <person name="Kuo A."/>
            <person name="LaButti K."/>
            <person name="Lipzen A."/>
            <person name="Morin E."/>
            <person name="Grigoriev I.V."/>
            <person name="Henrissat B."/>
            <person name="Lindahl B."/>
            <person name="Martin F."/>
        </authorList>
    </citation>
    <scope>NUCLEOTIDE SEQUENCE</scope>
    <source>
        <strain evidence="2">JB14</strain>
    </source>
</reference>
<feature type="region of interest" description="Disordered" evidence="1">
    <location>
        <begin position="1"/>
        <end position="20"/>
    </location>
</feature>
<protein>
    <submittedName>
        <fullName evidence="2">Uncharacterized protein</fullName>
    </submittedName>
</protein>
<evidence type="ECO:0000256" key="1">
    <source>
        <dbReference type="SAM" id="MobiDB-lite"/>
    </source>
</evidence>
<feature type="compositionally biased region" description="Pro residues" evidence="1">
    <location>
        <begin position="8"/>
        <end position="19"/>
    </location>
</feature>
<dbReference type="Proteomes" id="UP000799118">
    <property type="component" value="Unassembled WGS sequence"/>
</dbReference>
<proteinExistence type="predicted"/>
<evidence type="ECO:0000313" key="2">
    <source>
        <dbReference type="EMBL" id="KAE9396135.1"/>
    </source>
</evidence>
<dbReference type="AlphaFoldDB" id="A0A6A4HGU1"/>
<keyword evidence="3" id="KW-1185">Reference proteome</keyword>
<gene>
    <name evidence="2" type="ORF">BT96DRAFT_941953</name>
</gene>
<evidence type="ECO:0000313" key="3">
    <source>
        <dbReference type="Proteomes" id="UP000799118"/>
    </source>
</evidence>
<name>A0A6A4HGU1_9AGAR</name>
<dbReference type="OrthoDB" id="3269304at2759"/>
<dbReference type="EMBL" id="ML769519">
    <property type="protein sequence ID" value="KAE9396135.1"/>
    <property type="molecule type" value="Genomic_DNA"/>
</dbReference>